<dbReference type="Pfam" id="PF08125">
    <property type="entry name" value="Mannitol_dh_C"/>
    <property type="match status" value="1"/>
</dbReference>
<reference evidence="2" key="1">
    <citation type="submission" date="2020-10" db="EMBL/GenBank/DDBJ databases">
        <authorList>
            <person name="Gilroy R."/>
        </authorList>
    </citation>
    <scope>NUCLEOTIDE SEQUENCE</scope>
    <source>
        <strain evidence="2">F6-4510</strain>
    </source>
</reference>
<dbReference type="Proteomes" id="UP000823611">
    <property type="component" value="Unassembled WGS sequence"/>
</dbReference>
<dbReference type="Gene3D" id="1.10.1040.10">
    <property type="entry name" value="N-(1-d-carboxylethyl)-l-norvaline Dehydrogenase, domain 2"/>
    <property type="match status" value="1"/>
</dbReference>
<evidence type="ECO:0000313" key="3">
    <source>
        <dbReference type="Proteomes" id="UP000823611"/>
    </source>
</evidence>
<dbReference type="GO" id="GO:0019592">
    <property type="term" value="P:mannitol catabolic process"/>
    <property type="evidence" value="ECO:0007669"/>
    <property type="project" value="TreeGrafter"/>
</dbReference>
<comment type="caution">
    <text evidence="2">The sequence shown here is derived from an EMBL/GenBank/DDBJ whole genome shotgun (WGS) entry which is preliminary data.</text>
</comment>
<protein>
    <submittedName>
        <fullName evidence="2">Mannitol-1-phosphate 5-dehydrogenase</fullName>
    </submittedName>
</protein>
<gene>
    <name evidence="2" type="ORF">IAC55_05790</name>
</gene>
<dbReference type="AlphaFoldDB" id="A0A9D9H4F2"/>
<accession>A0A9D9H4F2</accession>
<dbReference type="EMBL" id="JADIMX010000107">
    <property type="protein sequence ID" value="MBO8434812.1"/>
    <property type="molecule type" value="Genomic_DNA"/>
</dbReference>
<evidence type="ECO:0000259" key="1">
    <source>
        <dbReference type="Pfam" id="PF08125"/>
    </source>
</evidence>
<sequence>VDESINDEKIYKIVKSAMTESGNGLIEKYGFDKEAHLKYIDKIIGRFKNHYLKDDVSRVGREPLRKLSPTDRLVKPLMTAKEYGFNVDNLIIGIGAALNYNNPEDAQSVELQDKIKSMGVKKAFSEISGITDENLLESVENAYKEVKNLI</sequence>
<proteinExistence type="predicted"/>
<dbReference type="InterPro" id="IPR013328">
    <property type="entry name" value="6PGD_dom2"/>
</dbReference>
<name>A0A9D9H4F2_9FIRM</name>
<dbReference type="InterPro" id="IPR008927">
    <property type="entry name" value="6-PGluconate_DH-like_C_sf"/>
</dbReference>
<dbReference type="InterPro" id="IPR013118">
    <property type="entry name" value="Mannitol_DH_C"/>
</dbReference>
<dbReference type="GO" id="GO:0008926">
    <property type="term" value="F:mannitol-1-phosphate 5-dehydrogenase activity"/>
    <property type="evidence" value="ECO:0007669"/>
    <property type="project" value="TreeGrafter"/>
</dbReference>
<feature type="domain" description="Mannitol dehydrogenase C-terminal" evidence="1">
    <location>
        <begin position="1"/>
        <end position="146"/>
    </location>
</feature>
<evidence type="ECO:0000313" key="2">
    <source>
        <dbReference type="EMBL" id="MBO8434812.1"/>
    </source>
</evidence>
<dbReference type="PANTHER" id="PTHR30524">
    <property type="entry name" value="MANNITOL-1-PHOSPHATE 5-DEHYDROGENASE"/>
    <property type="match status" value="1"/>
</dbReference>
<organism evidence="2 3">
    <name type="scientific">Candidatus Fimicola merdigallinarum</name>
    <dbReference type="NCBI Taxonomy" id="2840819"/>
    <lineage>
        <taxon>Bacteria</taxon>
        <taxon>Bacillati</taxon>
        <taxon>Bacillota</taxon>
        <taxon>Clostridia</taxon>
        <taxon>Lachnospirales</taxon>
        <taxon>Lachnospiraceae</taxon>
        <taxon>Lachnospiraceae incertae sedis</taxon>
        <taxon>Candidatus Fimicola</taxon>
    </lineage>
</organism>
<reference evidence="2" key="2">
    <citation type="journal article" date="2021" name="PeerJ">
        <title>Extensive microbial diversity within the chicken gut microbiome revealed by metagenomics and culture.</title>
        <authorList>
            <person name="Gilroy R."/>
            <person name="Ravi A."/>
            <person name="Getino M."/>
            <person name="Pursley I."/>
            <person name="Horton D.L."/>
            <person name="Alikhan N.F."/>
            <person name="Baker D."/>
            <person name="Gharbi K."/>
            <person name="Hall N."/>
            <person name="Watson M."/>
            <person name="Adriaenssens E.M."/>
            <person name="Foster-Nyarko E."/>
            <person name="Jarju S."/>
            <person name="Secka A."/>
            <person name="Antonio M."/>
            <person name="Oren A."/>
            <person name="Chaudhuri R.R."/>
            <person name="La Ragione R."/>
            <person name="Hildebrand F."/>
            <person name="Pallen M.J."/>
        </authorList>
    </citation>
    <scope>NUCLEOTIDE SEQUENCE</scope>
    <source>
        <strain evidence="2">F6-4510</strain>
    </source>
</reference>
<dbReference type="GO" id="GO:0005829">
    <property type="term" value="C:cytosol"/>
    <property type="evidence" value="ECO:0007669"/>
    <property type="project" value="TreeGrafter"/>
</dbReference>
<dbReference type="SUPFAM" id="SSF48179">
    <property type="entry name" value="6-phosphogluconate dehydrogenase C-terminal domain-like"/>
    <property type="match status" value="1"/>
</dbReference>
<dbReference type="PANTHER" id="PTHR30524:SF0">
    <property type="entry name" value="ALTRONATE OXIDOREDUCTASE-RELATED"/>
    <property type="match status" value="1"/>
</dbReference>
<feature type="non-terminal residue" evidence="2">
    <location>
        <position position="1"/>
    </location>
</feature>